<evidence type="ECO:0000313" key="2">
    <source>
        <dbReference type="Proteomes" id="UP000257139"/>
    </source>
</evidence>
<protein>
    <submittedName>
        <fullName evidence="1">Uncharacterized protein</fullName>
    </submittedName>
</protein>
<accession>A0A375EIP1</accession>
<comment type="caution">
    <text evidence="1">The sequence shown here is derived from an EMBL/GenBank/DDBJ whole genome shotgun (WGS) entry which is preliminary data.</text>
</comment>
<organism evidence="1 2">
    <name type="scientific">Cupriavidus taiwanensis</name>
    <dbReference type="NCBI Taxonomy" id="164546"/>
    <lineage>
        <taxon>Bacteria</taxon>
        <taxon>Pseudomonadati</taxon>
        <taxon>Pseudomonadota</taxon>
        <taxon>Betaproteobacteria</taxon>
        <taxon>Burkholderiales</taxon>
        <taxon>Burkholderiaceae</taxon>
        <taxon>Cupriavidus</taxon>
    </lineage>
</organism>
<dbReference type="Proteomes" id="UP000257139">
    <property type="component" value="Chromosome CBM2594_a"/>
</dbReference>
<name>A0A375EIP1_9BURK</name>
<reference evidence="1 2" key="1">
    <citation type="submission" date="2018-01" db="EMBL/GenBank/DDBJ databases">
        <authorList>
            <person name="Clerissi C."/>
        </authorList>
    </citation>
    <scope>NUCLEOTIDE SEQUENCE [LARGE SCALE GENOMIC DNA]</scope>
    <source>
        <strain evidence="1">Cupriavidus taiwanensis STM 6021</strain>
    </source>
</reference>
<gene>
    <name evidence="1" type="ORF">CBM2594_A100178</name>
</gene>
<dbReference type="EMBL" id="OGUU01000002">
    <property type="protein sequence ID" value="SPC07318.1"/>
    <property type="molecule type" value="Genomic_DNA"/>
</dbReference>
<sequence length="28" mass="3126">MQVQDYVAIILDFRFIAFALAVPPGRAC</sequence>
<dbReference type="AlphaFoldDB" id="A0A375EIP1"/>
<evidence type="ECO:0000313" key="1">
    <source>
        <dbReference type="EMBL" id="SPC07318.1"/>
    </source>
</evidence>
<proteinExistence type="predicted"/>